<evidence type="ECO:0000313" key="1">
    <source>
        <dbReference type="EMBL" id="MCI35881.1"/>
    </source>
</evidence>
<dbReference type="AlphaFoldDB" id="A0A392RH28"/>
<feature type="non-terminal residue" evidence="1">
    <location>
        <position position="69"/>
    </location>
</feature>
<keyword evidence="2" id="KW-1185">Reference proteome</keyword>
<name>A0A392RH28_9FABA</name>
<dbReference type="EMBL" id="LXQA010227993">
    <property type="protein sequence ID" value="MCI35881.1"/>
    <property type="molecule type" value="Genomic_DNA"/>
</dbReference>
<accession>A0A392RH28</accession>
<protein>
    <submittedName>
        <fullName evidence="1">Uncharacterized protein</fullName>
    </submittedName>
</protein>
<dbReference type="Proteomes" id="UP000265520">
    <property type="component" value="Unassembled WGS sequence"/>
</dbReference>
<evidence type="ECO:0000313" key="2">
    <source>
        <dbReference type="Proteomes" id="UP000265520"/>
    </source>
</evidence>
<sequence length="69" mass="7619">MYVNPCFVLFVDDQISHVELKKHLGWNFGAAGCCAPRPRVLCCAPKGAALRAQGLALRRFSLCQLRCTP</sequence>
<organism evidence="1 2">
    <name type="scientific">Trifolium medium</name>
    <dbReference type="NCBI Taxonomy" id="97028"/>
    <lineage>
        <taxon>Eukaryota</taxon>
        <taxon>Viridiplantae</taxon>
        <taxon>Streptophyta</taxon>
        <taxon>Embryophyta</taxon>
        <taxon>Tracheophyta</taxon>
        <taxon>Spermatophyta</taxon>
        <taxon>Magnoliopsida</taxon>
        <taxon>eudicotyledons</taxon>
        <taxon>Gunneridae</taxon>
        <taxon>Pentapetalae</taxon>
        <taxon>rosids</taxon>
        <taxon>fabids</taxon>
        <taxon>Fabales</taxon>
        <taxon>Fabaceae</taxon>
        <taxon>Papilionoideae</taxon>
        <taxon>50 kb inversion clade</taxon>
        <taxon>NPAAA clade</taxon>
        <taxon>Hologalegina</taxon>
        <taxon>IRL clade</taxon>
        <taxon>Trifolieae</taxon>
        <taxon>Trifolium</taxon>
    </lineage>
</organism>
<comment type="caution">
    <text evidence="1">The sequence shown here is derived from an EMBL/GenBank/DDBJ whole genome shotgun (WGS) entry which is preliminary data.</text>
</comment>
<reference evidence="1 2" key="1">
    <citation type="journal article" date="2018" name="Front. Plant Sci.">
        <title>Red Clover (Trifolium pratense) and Zigzag Clover (T. medium) - A Picture of Genomic Similarities and Differences.</title>
        <authorList>
            <person name="Dluhosova J."/>
            <person name="Istvanek J."/>
            <person name="Nedelnik J."/>
            <person name="Repkova J."/>
        </authorList>
    </citation>
    <scope>NUCLEOTIDE SEQUENCE [LARGE SCALE GENOMIC DNA]</scope>
    <source>
        <strain evidence="2">cv. 10/8</strain>
        <tissue evidence="1">Leaf</tissue>
    </source>
</reference>
<proteinExistence type="predicted"/>